<dbReference type="InterPro" id="IPR036866">
    <property type="entry name" value="RibonucZ/Hydroxyglut_hydro"/>
</dbReference>
<dbReference type="HOGENOM" id="CLU_2056470_0_0_0"/>
<dbReference type="RefSeq" id="WP_013561122.1">
    <property type="nucleotide sequence ID" value="NC_014960.1"/>
</dbReference>
<gene>
    <name evidence="2" type="ordered locus">ANT_27480</name>
</gene>
<organism evidence="2 3">
    <name type="scientific">Anaerolinea thermophila (strain DSM 14523 / JCM 11388 / NBRC 100420 / UNI-1)</name>
    <dbReference type="NCBI Taxonomy" id="926569"/>
    <lineage>
        <taxon>Bacteria</taxon>
        <taxon>Bacillati</taxon>
        <taxon>Chloroflexota</taxon>
        <taxon>Anaerolineae</taxon>
        <taxon>Anaerolineales</taxon>
        <taxon>Anaerolineaceae</taxon>
        <taxon>Anaerolinea</taxon>
    </lineage>
</organism>
<dbReference type="Pfam" id="PF00753">
    <property type="entry name" value="Lactamase_B"/>
    <property type="match status" value="1"/>
</dbReference>
<reference evidence="2 3" key="1">
    <citation type="submission" date="2010-12" db="EMBL/GenBank/DDBJ databases">
        <title>Whole genome sequence of Anaerolinea thermophila UNI-1.</title>
        <authorList>
            <person name="Narita-Yamada S."/>
            <person name="Kishi E."/>
            <person name="Watanabe Y."/>
            <person name="Takasaki K."/>
            <person name="Ankai A."/>
            <person name="Oguchi A."/>
            <person name="Fukui S."/>
            <person name="Takahashi M."/>
            <person name="Yashiro I."/>
            <person name="Hosoyama A."/>
            <person name="Sekiguchi Y."/>
            <person name="Hanada S."/>
            <person name="Fujita N."/>
        </authorList>
    </citation>
    <scope>NUCLEOTIDE SEQUENCE [LARGE SCALE GENOMIC DNA]</scope>
    <source>
        <strain evidence="3">DSM 14523 / JCM 11388 / NBRC 100420 / UNI-1</strain>
    </source>
</reference>
<dbReference type="InParanoid" id="E8N131"/>
<feature type="domain" description="Metallo-beta-lactamase" evidence="1">
    <location>
        <begin position="15"/>
        <end position="101"/>
    </location>
</feature>
<accession>E8N131</accession>
<dbReference type="SUPFAM" id="SSF56281">
    <property type="entry name" value="Metallo-hydrolase/oxidoreductase"/>
    <property type="match status" value="1"/>
</dbReference>
<evidence type="ECO:0000313" key="3">
    <source>
        <dbReference type="Proteomes" id="UP000008922"/>
    </source>
</evidence>
<protein>
    <recommendedName>
        <fullName evidence="1">Metallo-beta-lactamase domain-containing protein</fullName>
    </recommendedName>
</protein>
<evidence type="ECO:0000259" key="1">
    <source>
        <dbReference type="Pfam" id="PF00753"/>
    </source>
</evidence>
<dbReference type="AlphaFoldDB" id="E8N131"/>
<dbReference type="Gene3D" id="3.60.15.10">
    <property type="entry name" value="Ribonuclease Z/Hydroxyacylglutathione hydrolase-like"/>
    <property type="match status" value="1"/>
</dbReference>
<evidence type="ECO:0000313" key="2">
    <source>
        <dbReference type="EMBL" id="BAJ64774.1"/>
    </source>
</evidence>
<keyword evidence="3" id="KW-1185">Reference proteome</keyword>
<name>E8N131_ANATU</name>
<dbReference type="eggNOG" id="COG0491">
    <property type="taxonomic scope" value="Bacteria"/>
</dbReference>
<dbReference type="STRING" id="926569.ANT_27480"/>
<proteinExistence type="predicted"/>
<dbReference type="InterPro" id="IPR001279">
    <property type="entry name" value="Metallo-B-lactamas"/>
</dbReference>
<dbReference type="EMBL" id="AP012029">
    <property type="protein sequence ID" value="BAJ64774.1"/>
    <property type="molecule type" value="Genomic_DNA"/>
</dbReference>
<dbReference type="Proteomes" id="UP000008922">
    <property type="component" value="Chromosome"/>
</dbReference>
<dbReference type="KEGG" id="atm:ANT_27480"/>
<sequence>MRSSSLFTIVDVGYRSTHYWVISAGRSRFLVDIGWPGTLGMMKTNLKKMGMALNEIRYAMATHYHMDHAGLAEELKREGVPLLVLDVQVSAIPLMKMWMKPQDHYVEITDEGNVVITAA</sequence>